<sequence length="55" mass="6319">MNRHDTIIVEIVTDTIFKDICDDVDVVSIHNRLIVNRLDAIIDDFGSDKTIKIFC</sequence>
<dbReference type="EMBL" id="JX560542">
    <property type="protein sequence ID" value="AGE61854.1"/>
    <property type="molecule type" value="Genomic_DNA"/>
</dbReference>
<gene>
    <name evidence="1" type="primary">ORF-145</name>
</gene>
<keyword evidence="4" id="KW-1185">Reference proteome</keyword>
<dbReference type="EMBL" id="JX560540">
    <property type="protein sequence ID" value="AGE61560.1"/>
    <property type="molecule type" value="Genomic_DNA"/>
</dbReference>
<protein>
    <submittedName>
        <fullName evidence="1">ORF-145 peptide</fullName>
    </submittedName>
</protein>
<name>Q4KST6_9ABAC</name>
<dbReference type="EMBL" id="JX560539">
    <property type="protein sequence ID" value="AGE61404.1"/>
    <property type="molecule type" value="Genomic_DNA"/>
</dbReference>
<dbReference type="RefSeq" id="YP_249749.1">
    <property type="nucleotide sequence ID" value="NC_007151.1"/>
</dbReference>
<dbReference type="EMBL" id="JX560541">
    <property type="protein sequence ID" value="AGE61705.1"/>
    <property type="molecule type" value="Genomic_DNA"/>
</dbReference>
<organism evidence="1 4">
    <name type="scientific">Chrysodeixis chalcites nucleopolyhedrovirus</name>
    <dbReference type="NCBI Taxonomy" id="320432"/>
    <lineage>
        <taxon>Viruses</taxon>
        <taxon>Viruses incertae sedis</taxon>
        <taxon>Naldaviricetes</taxon>
        <taxon>Lefavirales</taxon>
        <taxon>Baculoviridae</taxon>
        <taxon>Alphabaculovirus</taxon>
        <taxon>Alphabaculovirus chrychalcites</taxon>
    </lineage>
</organism>
<evidence type="ECO:0000313" key="4">
    <source>
        <dbReference type="Proteomes" id="UP000202309"/>
    </source>
</evidence>
<reference evidence="1 4" key="2">
    <citation type="journal article" date="2005" name="J. Gen. Virol.">
        <title>Genome sequence of Chrysodeixis chalcites nucleopolyhedrovirus, a baculovirus with two DNA photolyase genes.</title>
        <authorList>
            <person name="van Oers M.M."/>
            <person name="Abma-Henkens M.H."/>
            <person name="Herniou E.A."/>
            <person name="de Groot J.C."/>
            <person name="Peters S."/>
            <person name="Vlak J.M."/>
        </authorList>
    </citation>
    <scope>NUCLEOTIDE SEQUENCE [LARGE SCALE GENOMIC DNA]</scope>
</reference>
<reference evidence="2" key="4">
    <citation type="journal article" date="2013" name="Genome Announc.">
        <title>Complete Genome Sequences of Five Chrysodeixis chalcites Nucleopolyhedrovirus Genotypes from a Canary Islands Isolate.</title>
        <authorList>
            <person name="Bernal A."/>
            <person name="Williams T."/>
            <person name="Munoz D."/>
            <person name="Caballero P."/>
            <person name="Simon O."/>
        </authorList>
    </citation>
    <scope>NUCLEOTIDE SEQUENCE</scope>
    <source>
        <strain evidence="2">TF1</strain>
    </source>
</reference>
<proteinExistence type="predicted"/>
<dbReference type="Proteomes" id="UP000202309">
    <property type="component" value="Segment"/>
</dbReference>
<reference evidence="3" key="3">
    <citation type="submission" date="2012-08" db="EMBL/GenBank/DDBJ databases">
        <title>Sequences comparision among Chrysodeixis chalcites nucleopolyhedrovirus genotypes from a field strain of the Canary Islands.</title>
        <authorList>
            <person name="Bernal A."/>
            <person name="Simon O."/>
            <person name="Palma L."/>
            <person name="Williams T."/>
            <person name="Caballero P."/>
        </authorList>
    </citation>
    <scope>NUCLEOTIDE SEQUENCE</scope>
    <source>
        <strain evidence="3">TF1</strain>
    </source>
</reference>
<evidence type="ECO:0000313" key="1">
    <source>
        <dbReference type="EMBL" id="AAY84076.1"/>
    </source>
</evidence>
<evidence type="ECO:0000313" key="3">
    <source>
        <dbReference type="EMBL" id="AGE61705.1"/>
    </source>
</evidence>
<dbReference type="GeneID" id="3431506"/>
<reference evidence="1 4" key="1">
    <citation type="journal article" date="2004" name="Virology">
        <title>Identification and characterization of a DNA photolyase-containing baculovirus from Chrysodeixis chalcites.</title>
        <authorList>
            <person name="van Oers M.M."/>
            <person name="Herniou E.A."/>
            <person name="Usmany M."/>
            <person name="Messelink G.J."/>
            <person name="Vlak J.M."/>
        </authorList>
    </citation>
    <scope>NUCLEOTIDE SEQUENCE [LARGE SCALE GENOMIC DNA]</scope>
</reference>
<accession>Q4KST6</accession>
<dbReference type="EMBL" id="AY864330">
    <property type="protein sequence ID" value="AAY84076.1"/>
    <property type="molecule type" value="Genomic_DNA"/>
</dbReference>
<dbReference type="KEGG" id="vg:3431506"/>
<evidence type="ECO:0000313" key="2">
    <source>
        <dbReference type="EMBL" id="AGE61404.1"/>
    </source>
</evidence>